<dbReference type="EMBL" id="BPLR01010820">
    <property type="protein sequence ID" value="GIY42228.1"/>
    <property type="molecule type" value="Genomic_DNA"/>
</dbReference>
<dbReference type="Proteomes" id="UP001054945">
    <property type="component" value="Unassembled WGS sequence"/>
</dbReference>
<proteinExistence type="predicted"/>
<gene>
    <name evidence="1" type="ORF">CEXT_249741</name>
</gene>
<protein>
    <submittedName>
        <fullName evidence="1">Uncharacterized protein</fullName>
    </submittedName>
</protein>
<reference evidence="1 2" key="1">
    <citation type="submission" date="2021-06" db="EMBL/GenBank/DDBJ databases">
        <title>Caerostris extrusa draft genome.</title>
        <authorList>
            <person name="Kono N."/>
            <person name="Arakawa K."/>
        </authorList>
    </citation>
    <scope>NUCLEOTIDE SEQUENCE [LARGE SCALE GENOMIC DNA]</scope>
</reference>
<evidence type="ECO:0000313" key="1">
    <source>
        <dbReference type="EMBL" id="GIY42228.1"/>
    </source>
</evidence>
<name>A0AAV4TE30_CAEEX</name>
<accession>A0AAV4TE30</accession>
<keyword evidence="2" id="KW-1185">Reference proteome</keyword>
<dbReference type="AlphaFoldDB" id="A0AAV4TE30"/>
<evidence type="ECO:0000313" key="2">
    <source>
        <dbReference type="Proteomes" id="UP001054945"/>
    </source>
</evidence>
<comment type="caution">
    <text evidence="1">The sequence shown here is derived from an EMBL/GenBank/DDBJ whole genome shotgun (WGS) entry which is preliminary data.</text>
</comment>
<organism evidence="1 2">
    <name type="scientific">Caerostris extrusa</name>
    <name type="common">Bark spider</name>
    <name type="synonym">Caerostris bankana</name>
    <dbReference type="NCBI Taxonomy" id="172846"/>
    <lineage>
        <taxon>Eukaryota</taxon>
        <taxon>Metazoa</taxon>
        <taxon>Ecdysozoa</taxon>
        <taxon>Arthropoda</taxon>
        <taxon>Chelicerata</taxon>
        <taxon>Arachnida</taxon>
        <taxon>Araneae</taxon>
        <taxon>Araneomorphae</taxon>
        <taxon>Entelegynae</taxon>
        <taxon>Araneoidea</taxon>
        <taxon>Araneidae</taxon>
        <taxon>Caerostris</taxon>
    </lineage>
</organism>
<sequence>MILYSYIHNHSYTSASNKKYTFKNQDTLRKKITYGITGCGKRETFIFRFSNHVADGTEEGCCDRNSKQPLFHPLKGSRTNISLFRGKLASREAWKSTAAI</sequence>